<proteinExistence type="predicted"/>
<keyword evidence="2" id="KW-1185">Reference proteome</keyword>
<name>A0ABT3GHT6_9BACT</name>
<dbReference type="InterPro" id="IPR012347">
    <property type="entry name" value="Ferritin-like"/>
</dbReference>
<protein>
    <submittedName>
        <fullName evidence="1">DUF892 family protein</fullName>
    </submittedName>
</protein>
<dbReference type="InterPro" id="IPR009078">
    <property type="entry name" value="Ferritin-like_SF"/>
</dbReference>
<dbReference type="Proteomes" id="UP001320876">
    <property type="component" value="Unassembled WGS sequence"/>
</dbReference>
<accession>A0ABT3GHT6</accession>
<dbReference type="InterPro" id="IPR010287">
    <property type="entry name" value="DUF892_YciF-like"/>
</dbReference>
<gene>
    <name evidence="1" type="ORF">OKA05_10975</name>
</gene>
<evidence type="ECO:0000313" key="1">
    <source>
        <dbReference type="EMBL" id="MCW1923076.1"/>
    </source>
</evidence>
<evidence type="ECO:0000313" key="2">
    <source>
        <dbReference type="Proteomes" id="UP001320876"/>
    </source>
</evidence>
<comment type="caution">
    <text evidence="1">The sequence shown here is derived from an EMBL/GenBank/DDBJ whole genome shotgun (WGS) entry which is preliminary data.</text>
</comment>
<reference evidence="1 2" key="1">
    <citation type="submission" date="2022-10" db="EMBL/GenBank/DDBJ databases">
        <title>Luteolibacter arcticus strain CCTCC AB 2014275, whole genome shotgun sequencing project.</title>
        <authorList>
            <person name="Zhao G."/>
            <person name="Shen L."/>
        </authorList>
    </citation>
    <scope>NUCLEOTIDE SEQUENCE [LARGE SCALE GENOMIC DNA]</scope>
    <source>
        <strain evidence="1 2">CCTCC AB 2014275</strain>
    </source>
</reference>
<sequence>MPTDLLSLFFRKLRMLYCSELQLISFLPELAAHASERGLRTGLQQELELSRQRRDTLEIMAATHRISSAGDDCDSMRRLISQSREALRATAWHFPGDDDLHSISAALHRLQILNYGVARSLANRVRLAGDVEKLDGLLDLLLDRYPETCDALVPAGLLARDQPAFR</sequence>
<dbReference type="RefSeq" id="WP_264487185.1">
    <property type="nucleotide sequence ID" value="NZ_JAPDDT010000004.1"/>
</dbReference>
<dbReference type="Gene3D" id="1.20.1260.10">
    <property type="match status" value="1"/>
</dbReference>
<dbReference type="Pfam" id="PF05974">
    <property type="entry name" value="DUF892"/>
    <property type="match status" value="1"/>
</dbReference>
<dbReference type="SUPFAM" id="SSF47240">
    <property type="entry name" value="Ferritin-like"/>
    <property type="match status" value="1"/>
</dbReference>
<dbReference type="EMBL" id="JAPDDT010000004">
    <property type="protein sequence ID" value="MCW1923076.1"/>
    <property type="molecule type" value="Genomic_DNA"/>
</dbReference>
<organism evidence="1 2">
    <name type="scientific">Luteolibacter arcticus</name>
    <dbReference type="NCBI Taxonomy" id="1581411"/>
    <lineage>
        <taxon>Bacteria</taxon>
        <taxon>Pseudomonadati</taxon>
        <taxon>Verrucomicrobiota</taxon>
        <taxon>Verrucomicrobiia</taxon>
        <taxon>Verrucomicrobiales</taxon>
        <taxon>Verrucomicrobiaceae</taxon>
        <taxon>Luteolibacter</taxon>
    </lineage>
</organism>